<dbReference type="CDD" id="cd00615">
    <property type="entry name" value="Orn_deC_like"/>
    <property type="match status" value="1"/>
</dbReference>
<protein>
    <submittedName>
        <fullName evidence="8">Aminotransferase class I/II-fold pyridoxal phosphate-dependent enzyme</fullName>
    </submittedName>
</protein>
<evidence type="ECO:0000259" key="6">
    <source>
        <dbReference type="Pfam" id="PF01276"/>
    </source>
</evidence>
<dbReference type="Gene3D" id="3.90.100.10">
    <property type="entry name" value="Orn/Lys/Arg decarboxylase, C-terminal domain"/>
    <property type="match status" value="1"/>
</dbReference>
<dbReference type="GO" id="GO:0008483">
    <property type="term" value="F:transaminase activity"/>
    <property type="evidence" value="ECO:0007669"/>
    <property type="project" value="UniProtKB-KW"/>
</dbReference>
<dbReference type="Pfam" id="PF03711">
    <property type="entry name" value="OKR_DC_1_C"/>
    <property type="match status" value="1"/>
</dbReference>
<gene>
    <name evidence="8" type="ORF">GMA64_10585</name>
</gene>
<dbReference type="Gene3D" id="3.40.640.10">
    <property type="entry name" value="Type I PLP-dependent aspartate aminotransferase-like (Major domain)"/>
    <property type="match status" value="1"/>
</dbReference>
<keyword evidence="8" id="KW-0032">Aminotransferase</keyword>
<proteinExistence type="inferred from homology"/>
<evidence type="ECO:0000256" key="5">
    <source>
        <dbReference type="ARBA" id="ARBA00023239"/>
    </source>
</evidence>
<evidence type="ECO:0000259" key="7">
    <source>
        <dbReference type="Pfam" id="PF03711"/>
    </source>
</evidence>
<dbReference type="EMBL" id="WMQV01000028">
    <property type="protein sequence ID" value="MTL94975.1"/>
    <property type="molecule type" value="Genomic_DNA"/>
</dbReference>
<evidence type="ECO:0000256" key="2">
    <source>
        <dbReference type="ARBA" id="ARBA00010671"/>
    </source>
</evidence>
<accession>A0A6G2CG81</accession>
<keyword evidence="3" id="KW-0210">Decarboxylase</keyword>
<keyword evidence="8" id="KW-0808">Transferase</keyword>
<sequence>MQLSAKELRENRELAFQKTHHQKLPLLNALKQYGEKDIAAFDVPGHKRGVGVKVLRDYFGTELMKLDVNSLPLLDNVSNPKGVIAASQALLADAYQSDAAFFMTNGTTSAIHCMLMSVLKPGDKVLLPRNIHKSALNGLILCGAIPVYLPTEFRSKEGISANVDPQEIKKALMSDEEIKAVFLLNPTYYGFVTDLKTIITISHERNVLVLVDEAHGAHFPFHEGLPPSAMELGADISCVSLHKTGGALTQASAMLVNSSRVDVMKVQQVINMLQSTSASYLLMGSLDGARQNLVLHGNKRLSHVINLSHYAREQLNQIPGIQTIQPQDSKRPFDVTKLGIHVAGLGMTGFEVYDLLWKEFSIQLEMADLNNVLAIISLGDSKRNIERLIEAFRLLSKRYTKAKTSHLIPTRQIEPEVKLSPRDAYFSEKELVLLEESSGKISGESILAYPPGGPIIAPGELITNEVIRTLKQLIKSGAFLTDQTDKNLDHILVIK</sequence>
<dbReference type="InterPro" id="IPR008286">
    <property type="entry name" value="Prn/Lys/Arg_de-COase_C"/>
</dbReference>
<dbReference type="InterPro" id="IPR036633">
    <property type="entry name" value="Prn/Lys/Arg_de-COase_C_sf"/>
</dbReference>
<evidence type="ECO:0000256" key="1">
    <source>
        <dbReference type="ARBA" id="ARBA00001933"/>
    </source>
</evidence>
<dbReference type="InterPro" id="IPR015424">
    <property type="entry name" value="PyrdxlP-dep_Trfase"/>
</dbReference>
<dbReference type="InterPro" id="IPR052357">
    <property type="entry name" value="Orn_Lys_Arg_decarboxylase-I"/>
</dbReference>
<comment type="caution">
    <text evidence="8">The sequence shown here is derived from an EMBL/GenBank/DDBJ whole genome shotgun (WGS) entry which is preliminary data.</text>
</comment>
<dbReference type="InterPro" id="IPR015421">
    <property type="entry name" value="PyrdxlP-dep_Trfase_major"/>
</dbReference>
<name>A0A6G2CG81_9FIRM</name>
<evidence type="ECO:0000256" key="4">
    <source>
        <dbReference type="ARBA" id="ARBA00022898"/>
    </source>
</evidence>
<dbReference type="GO" id="GO:0016831">
    <property type="term" value="F:carboxy-lyase activity"/>
    <property type="evidence" value="ECO:0007669"/>
    <property type="project" value="UniProtKB-KW"/>
</dbReference>
<feature type="domain" description="Orn/Lys/Arg decarboxylases family 1 pyridoxal-P attachment site" evidence="6">
    <location>
        <begin position="25"/>
        <end position="327"/>
    </location>
</feature>
<dbReference type="Pfam" id="PF01276">
    <property type="entry name" value="OKR_DC_1"/>
    <property type="match status" value="1"/>
</dbReference>
<evidence type="ECO:0000256" key="3">
    <source>
        <dbReference type="ARBA" id="ARBA00022793"/>
    </source>
</evidence>
<dbReference type="PANTHER" id="PTHR43277">
    <property type="entry name" value="ARGININE DECARBOXYLASE"/>
    <property type="match status" value="1"/>
</dbReference>
<keyword evidence="4" id="KW-0663">Pyridoxal phosphate</keyword>
<comment type="similarity">
    <text evidence="2">Belongs to the Orn/Lys/Arg decarboxylase class-I family.</text>
</comment>
<organism evidence="8">
    <name type="scientific">Turicibacter sanguinis</name>
    <dbReference type="NCBI Taxonomy" id="154288"/>
    <lineage>
        <taxon>Bacteria</taxon>
        <taxon>Bacillati</taxon>
        <taxon>Bacillota</taxon>
        <taxon>Erysipelotrichia</taxon>
        <taxon>Erysipelotrichales</taxon>
        <taxon>Turicibacteraceae</taxon>
        <taxon>Turicibacter</taxon>
    </lineage>
</organism>
<dbReference type="PANTHER" id="PTHR43277:SF4">
    <property type="entry name" value="ARGININE DECARBOXYLASE"/>
    <property type="match status" value="1"/>
</dbReference>
<dbReference type="AlphaFoldDB" id="A0A6G2CG81"/>
<reference evidence="8" key="1">
    <citation type="journal article" date="2019" name="Nat. Med.">
        <title>A library of human gut bacterial isolates paired with longitudinal multiomics data enables mechanistic microbiome research.</title>
        <authorList>
            <person name="Poyet M."/>
            <person name="Groussin M."/>
            <person name="Gibbons S.M."/>
            <person name="Avila-Pacheco J."/>
            <person name="Jiang X."/>
            <person name="Kearney S.M."/>
            <person name="Perrotta A.R."/>
            <person name="Berdy B."/>
            <person name="Zhao S."/>
            <person name="Lieberman T.D."/>
            <person name="Swanson P.K."/>
            <person name="Smith M."/>
            <person name="Roesemann S."/>
            <person name="Alexander J.E."/>
            <person name="Rich S.A."/>
            <person name="Livny J."/>
            <person name="Vlamakis H."/>
            <person name="Clish C."/>
            <person name="Bullock K."/>
            <person name="Deik A."/>
            <person name="Scott J."/>
            <person name="Pierce K.A."/>
            <person name="Xavier R.J."/>
            <person name="Alm E.J."/>
        </authorList>
    </citation>
    <scope>NUCLEOTIDE SEQUENCE</scope>
    <source>
        <strain evidence="8">BIOML-A179</strain>
    </source>
</reference>
<dbReference type="SUPFAM" id="SSF55904">
    <property type="entry name" value="Ornithine decarboxylase C-terminal domain"/>
    <property type="match status" value="1"/>
</dbReference>
<evidence type="ECO:0000313" key="8">
    <source>
        <dbReference type="EMBL" id="MTL94975.1"/>
    </source>
</evidence>
<feature type="domain" description="Orn/Lys/Arg decarboxylase C-terminal" evidence="7">
    <location>
        <begin position="412"/>
        <end position="472"/>
    </location>
</feature>
<keyword evidence="5" id="KW-0456">Lyase</keyword>
<dbReference type="SUPFAM" id="SSF53383">
    <property type="entry name" value="PLP-dependent transferases"/>
    <property type="match status" value="1"/>
</dbReference>
<comment type="cofactor">
    <cofactor evidence="1">
        <name>pyridoxal 5'-phosphate</name>
        <dbReference type="ChEBI" id="CHEBI:597326"/>
    </cofactor>
</comment>
<dbReference type="InterPro" id="IPR000310">
    <property type="entry name" value="Orn/Lys/Arg_deCO2ase_major_dom"/>
</dbReference>